<dbReference type="PROSITE" id="PS51257">
    <property type="entry name" value="PROKAR_LIPOPROTEIN"/>
    <property type="match status" value="1"/>
</dbReference>
<evidence type="ECO:0000313" key="3">
    <source>
        <dbReference type="Proteomes" id="UP001474120"/>
    </source>
</evidence>
<name>A0ABU9KXS6_9FLAO</name>
<reference evidence="2 3" key="1">
    <citation type="submission" date="2024-04" db="EMBL/GenBank/DDBJ databases">
        <title>whole genome sequencing of Lutimonas vermicola strain IMCC1616.</title>
        <authorList>
            <person name="Bae S.S."/>
        </authorList>
    </citation>
    <scope>NUCLEOTIDE SEQUENCE [LARGE SCALE GENOMIC DNA]</scope>
    <source>
        <strain evidence="2 3">IMCC1616</strain>
    </source>
</reference>
<evidence type="ECO:0000256" key="1">
    <source>
        <dbReference type="SAM" id="SignalP"/>
    </source>
</evidence>
<dbReference type="InterPro" id="IPR021516">
    <property type="entry name" value="DUF3179"/>
</dbReference>
<organism evidence="2 3">
    <name type="scientific">Lutimonas vermicola</name>
    <dbReference type="NCBI Taxonomy" id="414288"/>
    <lineage>
        <taxon>Bacteria</taxon>
        <taxon>Pseudomonadati</taxon>
        <taxon>Bacteroidota</taxon>
        <taxon>Flavobacteriia</taxon>
        <taxon>Flavobacteriales</taxon>
        <taxon>Flavobacteriaceae</taxon>
        <taxon>Lutimonas</taxon>
    </lineage>
</organism>
<sequence>MKYVNAILCLILFTSLACSGDSNDIQNDIPDTGGAQPVDESIWLIDKRLVVDGGPGKDGIPALTNPETISAESIAYLQDQDLVIGITNGTNQIAVPHKILDWHEIINMDNFGTTLAIVYCPLTGTGIGWNTTINGQTTTFGVSGLLYKNNIIPYDRATDSNWSQLELQCINGELAGTIPETTVFPELTWGLWKKLFPDSRVVSTNTGFSRQYSIYPYGDYKSNNDRFIYPIPPLTNNIPSKERVYTIYSGDKAKVYRFQNFENGKIIKDAFDGRDYILIGNSEFIMSFELNETNKDLDFSYEFNNTEVIMKDEQNNVWSIFGKAVSGPKKGQFLKTSHTAMMGYYFSVESFYPEAEFYN</sequence>
<keyword evidence="1" id="KW-0732">Signal</keyword>
<feature type="chain" id="PRO_5046081446" evidence="1">
    <location>
        <begin position="20"/>
        <end position="359"/>
    </location>
</feature>
<gene>
    <name evidence="2" type="ORF">AABB81_03795</name>
</gene>
<protein>
    <submittedName>
        <fullName evidence="2">DUF3179 domain-containing protein</fullName>
    </submittedName>
</protein>
<proteinExistence type="predicted"/>
<dbReference type="Pfam" id="PF11376">
    <property type="entry name" value="DUF3179"/>
    <property type="match status" value="1"/>
</dbReference>
<evidence type="ECO:0000313" key="2">
    <source>
        <dbReference type="EMBL" id="MEL4455003.1"/>
    </source>
</evidence>
<dbReference type="Proteomes" id="UP001474120">
    <property type="component" value="Unassembled WGS sequence"/>
</dbReference>
<accession>A0ABU9KXS6</accession>
<comment type="caution">
    <text evidence="2">The sequence shown here is derived from an EMBL/GenBank/DDBJ whole genome shotgun (WGS) entry which is preliminary data.</text>
</comment>
<feature type="signal peptide" evidence="1">
    <location>
        <begin position="1"/>
        <end position="19"/>
    </location>
</feature>
<keyword evidence="3" id="KW-1185">Reference proteome</keyword>
<dbReference type="RefSeq" id="WP_342158733.1">
    <property type="nucleotide sequence ID" value="NZ_JBCDNA010000001.1"/>
</dbReference>
<dbReference type="EMBL" id="JBCDNA010000001">
    <property type="protein sequence ID" value="MEL4455003.1"/>
    <property type="molecule type" value="Genomic_DNA"/>
</dbReference>